<dbReference type="InterPro" id="IPR036941">
    <property type="entry name" value="Rcpt_L-dom_sf"/>
</dbReference>
<dbReference type="Gene3D" id="3.80.20.20">
    <property type="entry name" value="Receptor L-domain"/>
    <property type="match status" value="1"/>
</dbReference>
<feature type="chain" id="PRO_5038102957" description="Receptor L-domain domain-containing protein" evidence="1">
    <location>
        <begin position="31"/>
        <end position="238"/>
    </location>
</feature>
<keyword evidence="4" id="KW-1185">Reference proteome</keyword>
<dbReference type="Pfam" id="PF01030">
    <property type="entry name" value="Recep_L_domain"/>
    <property type="match status" value="1"/>
</dbReference>
<dbReference type="RefSeq" id="XP_038078912.1">
    <property type="nucleotide sequence ID" value="XM_038222984.1"/>
</dbReference>
<evidence type="ECO:0000313" key="3">
    <source>
        <dbReference type="EnsemblMetazoa" id="XP_038078912.1"/>
    </source>
</evidence>
<name>A0A914BTK0_PATMI</name>
<keyword evidence="1" id="KW-0732">Signal</keyword>
<evidence type="ECO:0000313" key="4">
    <source>
        <dbReference type="Proteomes" id="UP000887568"/>
    </source>
</evidence>
<feature type="domain" description="Receptor L-domain" evidence="2">
    <location>
        <begin position="52"/>
        <end position="163"/>
    </location>
</feature>
<dbReference type="EnsemblMetazoa" id="XM_038222984.1">
    <property type="protein sequence ID" value="XP_038078912.1"/>
    <property type="gene ID" value="LOC119746175"/>
</dbReference>
<accession>A0A914BTK0</accession>
<reference evidence="3" key="1">
    <citation type="submission" date="2022-11" db="UniProtKB">
        <authorList>
            <consortium name="EnsemblMetazoa"/>
        </authorList>
    </citation>
    <scope>IDENTIFICATION</scope>
</reference>
<dbReference type="OMA" id="VIFEMIH"/>
<organism evidence="3 4">
    <name type="scientific">Patiria miniata</name>
    <name type="common">Bat star</name>
    <name type="synonym">Asterina miniata</name>
    <dbReference type="NCBI Taxonomy" id="46514"/>
    <lineage>
        <taxon>Eukaryota</taxon>
        <taxon>Metazoa</taxon>
        <taxon>Echinodermata</taxon>
        <taxon>Eleutherozoa</taxon>
        <taxon>Asterozoa</taxon>
        <taxon>Asteroidea</taxon>
        <taxon>Valvatacea</taxon>
        <taxon>Valvatida</taxon>
        <taxon>Asterinidae</taxon>
        <taxon>Patiria</taxon>
    </lineage>
</organism>
<dbReference type="AlphaFoldDB" id="A0A914BTK0"/>
<dbReference type="GeneID" id="119746175"/>
<proteinExistence type="predicted"/>
<protein>
    <recommendedName>
        <fullName evidence="2">Receptor L-domain domain-containing protein</fullName>
    </recommendedName>
</protein>
<dbReference type="OrthoDB" id="5809444at2759"/>
<feature type="signal peptide" evidence="1">
    <location>
        <begin position="1"/>
        <end position="30"/>
    </location>
</feature>
<evidence type="ECO:0000259" key="2">
    <source>
        <dbReference type="Pfam" id="PF01030"/>
    </source>
</evidence>
<sequence>MLDVVSRVVPAGCLLTTVLLVLSAAYSANGADEICGSLDIRNRVEKFKELENCTIIEGDLHILLIDQVSQGDYDHLSFPKLREITGFFVLYRVSQLLTLRYMFPNLAVIRGDTLFYNYALVIYEMLEMQEIGLNGLVTILRGSIRLEKNPNLCYMDTIDWSLILKEGTENNFIADNKDQGGCLNFCPKTGCRTPTALGTVRELCWSGDHCQKGKTLIQRYLTTYEATAYNHTCPYGSG</sequence>
<evidence type="ECO:0000256" key="1">
    <source>
        <dbReference type="SAM" id="SignalP"/>
    </source>
</evidence>
<dbReference type="SUPFAM" id="SSF52058">
    <property type="entry name" value="L domain-like"/>
    <property type="match status" value="1"/>
</dbReference>
<dbReference type="InterPro" id="IPR000494">
    <property type="entry name" value="Rcpt_L-dom"/>
</dbReference>
<dbReference type="Proteomes" id="UP000887568">
    <property type="component" value="Unplaced"/>
</dbReference>